<organism evidence="1 2">
    <name type="scientific">Actinacidiphila polyblastidii</name>
    <dbReference type="NCBI Taxonomy" id="3110430"/>
    <lineage>
        <taxon>Bacteria</taxon>
        <taxon>Bacillati</taxon>
        <taxon>Actinomycetota</taxon>
        <taxon>Actinomycetes</taxon>
        <taxon>Kitasatosporales</taxon>
        <taxon>Streptomycetaceae</taxon>
        <taxon>Actinacidiphila</taxon>
    </lineage>
</organism>
<name>A0ABU7PN27_9ACTN</name>
<keyword evidence="2" id="KW-1185">Reference proteome</keyword>
<dbReference type="Proteomes" id="UP001344658">
    <property type="component" value="Unassembled WGS sequence"/>
</dbReference>
<comment type="caution">
    <text evidence="1">The sequence shown here is derived from an EMBL/GenBank/DDBJ whole genome shotgun (WGS) entry which is preliminary data.</text>
</comment>
<dbReference type="EMBL" id="JAZEWV010000046">
    <property type="protein sequence ID" value="MEE4546457.1"/>
    <property type="molecule type" value="Genomic_DNA"/>
</dbReference>
<accession>A0ABU7PN27</accession>
<reference evidence="1 2" key="1">
    <citation type="submission" date="2023-12" db="EMBL/GenBank/DDBJ databases">
        <title>Streptomyces sp. V4-01.</title>
        <authorList>
            <person name="Somphong A."/>
            <person name="Phongsopitanun W."/>
        </authorList>
    </citation>
    <scope>NUCLEOTIDE SEQUENCE [LARGE SCALE GENOMIC DNA]</scope>
    <source>
        <strain evidence="1 2">V4-01</strain>
    </source>
</reference>
<proteinExistence type="predicted"/>
<gene>
    <name evidence="1" type="ORF">V2S66_31395</name>
</gene>
<evidence type="ECO:0000313" key="1">
    <source>
        <dbReference type="EMBL" id="MEE4546457.1"/>
    </source>
</evidence>
<evidence type="ECO:0000313" key="2">
    <source>
        <dbReference type="Proteomes" id="UP001344658"/>
    </source>
</evidence>
<sequence>MHRYQAINAPMATTAATAKVTTGTSIKTMLQIATPATRQLQVISWGFSIDAAPATTSTGTVELIQTDVAATVTAHVASGVQPLDPNAPASLVTLGTAFTGYTGTAEGTITGTRAFDVQLIPGLTAGGSGIEPYSYQFMPDERPFVGTSKFLRVRATFAAAVNLLCWVVWDE</sequence>
<dbReference type="RefSeq" id="WP_330800157.1">
    <property type="nucleotide sequence ID" value="NZ_JAZEWV010000046.1"/>
</dbReference>
<protein>
    <submittedName>
        <fullName evidence="1">Uncharacterized protein</fullName>
    </submittedName>
</protein>